<reference evidence="22 23" key="1">
    <citation type="submission" date="2018-10" db="EMBL/GenBank/DDBJ databases">
        <title>A high-quality apple genome assembly.</title>
        <authorList>
            <person name="Hu J."/>
        </authorList>
    </citation>
    <scope>NUCLEOTIDE SEQUENCE [LARGE SCALE GENOMIC DNA]</scope>
    <source>
        <strain evidence="23">cv. HFTH1</strain>
        <tissue evidence="22">Young leaf</tissue>
    </source>
</reference>
<name>A0A498K6G6_MALDO</name>
<keyword evidence="14" id="KW-0804">Transcription</keyword>
<evidence type="ECO:0000256" key="9">
    <source>
        <dbReference type="ARBA" id="ARBA00022989"/>
    </source>
</evidence>
<feature type="compositionally biased region" description="Gly residues" evidence="17">
    <location>
        <begin position="11"/>
        <end position="22"/>
    </location>
</feature>
<dbReference type="Pfam" id="PF04573">
    <property type="entry name" value="SPC22"/>
    <property type="match status" value="1"/>
</dbReference>
<dbReference type="PANTHER" id="PTHR46929:SF8">
    <property type="entry name" value="MYB_SANT-LIKE DOMAIN-CONTAINING PROTEIN"/>
    <property type="match status" value="1"/>
</dbReference>
<dbReference type="Proteomes" id="UP000290289">
    <property type="component" value="Chromosome 4"/>
</dbReference>
<evidence type="ECO:0000256" key="14">
    <source>
        <dbReference type="ARBA" id="ARBA00023163"/>
    </source>
</evidence>
<dbReference type="InterPro" id="IPR024752">
    <property type="entry name" value="Myb/SANT-like_dom"/>
</dbReference>
<feature type="transmembrane region" description="Helical" evidence="18">
    <location>
        <begin position="1478"/>
        <end position="1498"/>
    </location>
</feature>
<feature type="transmembrane region" description="Helical" evidence="18">
    <location>
        <begin position="1208"/>
        <end position="1226"/>
    </location>
</feature>
<dbReference type="SUPFAM" id="SSF51905">
    <property type="entry name" value="FAD/NAD(P)-binding domain"/>
    <property type="match status" value="1"/>
</dbReference>
<keyword evidence="10" id="KW-0805">Transcription regulation</keyword>
<keyword evidence="9 18" id="KW-1133">Transmembrane helix</keyword>
<evidence type="ECO:0000256" key="11">
    <source>
        <dbReference type="ARBA" id="ARBA00023125"/>
    </source>
</evidence>
<dbReference type="Gene3D" id="1.20.1420.30">
    <property type="entry name" value="NCX, central ion-binding region"/>
    <property type="match status" value="2"/>
</dbReference>
<dbReference type="GO" id="GO:0055085">
    <property type="term" value="P:transmembrane transport"/>
    <property type="evidence" value="ECO:0007669"/>
    <property type="project" value="InterPro"/>
</dbReference>
<dbReference type="SUPFAM" id="SSF47113">
    <property type="entry name" value="Histone-fold"/>
    <property type="match status" value="1"/>
</dbReference>
<evidence type="ECO:0000256" key="13">
    <source>
        <dbReference type="ARBA" id="ARBA00023159"/>
    </source>
</evidence>
<feature type="domain" description="Myb/SANT-like" evidence="21">
    <location>
        <begin position="677"/>
        <end position="770"/>
    </location>
</feature>
<evidence type="ECO:0000256" key="3">
    <source>
        <dbReference type="ARBA" id="ARBA00004648"/>
    </source>
</evidence>
<evidence type="ECO:0000259" key="21">
    <source>
        <dbReference type="Pfam" id="PF12776"/>
    </source>
</evidence>
<dbReference type="InterPro" id="IPR036188">
    <property type="entry name" value="FAD/NAD-bd_sf"/>
</dbReference>
<dbReference type="InterPro" id="IPR007125">
    <property type="entry name" value="H2A/H2B/H3"/>
</dbReference>
<evidence type="ECO:0000259" key="19">
    <source>
        <dbReference type="Pfam" id="PF00125"/>
    </source>
</evidence>
<keyword evidence="7" id="KW-0256">Endoplasmic reticulum</keyword>
<organism evidence="22 23">
    <name type="scientific">Malus domestica</name>
    <name type="common">Apple</name>
    <name type="synonym">Pyrus malus</name>
    <dbReference type="NCBI Taxonomy" id="3750"/>
    <lineage>
        <taxon>Eukaryota</taxon>
        <taxon>Viridiplantae</taxon>
        <taxon>Streptophyta</taxon>
        <taxon>Embryophyta</taxon>
        <taxon>Tracheophyta</taxon>
        <taxon>Spermatophyta</taxon>
        <taxon>Magnoliopsida</taxon>
        <taxon>eudicotyledons</taxon>
        <taxon>Gunneridae</taxon>
        <taxon>Pentapetalae</taxon>
        <taxon>rosids</taxon>
        <taxon>fabids</taxon>
        <taxon>Rosales</taxon>
        <taxon>Rosaceae</taxon>
        <taxon>Amygdaloideae</taxon>
        <taxon>Maleae</taxon>
        <taxon>Malus</taxon>
    </lineage>
</organism>
<evidence type="ECO:0000313" key="22">
    <source>
        <dbReference type="EMBL" id="RXI01874.1"/>
    </source>
</evidence>
<evidence type="ECO:0000256" key="15">
    <source>
        <dbReference type="ARBA" id="ARBA00023242"/>
    </source>
</evidence>
<feature type="transmembrane region" description="Helical" evidence="18">
    <location>
        <begin position="1610"/>
        <end position="1637"/>
    </location>
</feature>
<comment type="similarity">
    <text evidence="4">Belongs to the Rab GDI family.</text>
</comment>
<evidence type="ECO:0000256" key="2">
    <source>
        <dbReference type="ARBA" id="ARBA00004141"/>
    </source>
</evidence>
<evidence type="ECO:0008006" key="24">
    <source>
        <dbReference type="Google" id="ProtNLM"/>
    </source>
</evidence>
<evidence type="ECO:0000259" key="20">
    <source>
        <dbReference type="Pfam" id="PF01699"/>
    </source>
</evidence>
<dbReference type="InterPro" id="IPR018203">
    <property type="entry name" value="GDP_dissociation_inhibitor"/>
</dbReference>
<feature type="transmembrane region" description="Helical" evidence="18">
    <location>
        <begin position="1442"/>
        <end position="1458"/>
    </location>
</feature>
<keyword evidence="23" id="KW-1185">Reference proteome</keyword>
<keyword evidence="8" id="KW-0735">Signal-anchor</keyword>
<sequence>MLHAMNDKKLGGGGGGGGGGGSAKKGGVIDFPVQGGLAGVRVSDKAVRKAVATRKVRARAMEAKRDMQQMGYMGQKGQMGQMGHVGNMGQMGQRPQMSQMGRGAAEYGTPKNSLNQISLWDGILPTKEHAKFWIHTSNKYRFIDQGTNLRGKEFNLTLHWHVMPKTGKMFADKIVHKVPATDMEALKSPPMGLFEKRRARKFILYVQDYSETGPKTHEGMDLTRVTSRGFIVCLTSMSAKDTISSMFFCIVRKVGKVAIVIAITSHPIPNTNESHSVKTYDRYEPINEPTLDNCFISTSYDAITHFESIVLDVLNMYTLITGKNSQTIEISVIHRRGIGDGGWFFMVHRGNRLGHTFNKQAWNDMLMMFNGNFGTPYDMNTLKSHYTSLWRQFNDIKNLLDQNGFSWDNTRQMVIADKYAWDAYVKVHPDAQVYRNKALMTFNDLCLIYAHTQADGRYSLSSHDIDFDDEIQGMIDGAGMISPTPASKVKRNADWKPAMDEFFLNLMLDQLEKGRKMNNTFTKQAWKGMVTLFKKKFGSQYQTRFLKQLHKKLLKYYTDVRSILARNGFYWDENRQMIVADDDVWGNCIQALPDARVYRKKPLLNYQDLNSIYASEISNGLLNHLDQDEEEREGQFSFSGNGHLASFEDLDSEGLDFMTDGEDIQSHGNDIFSRKDWTPPMDRYLIDLLLEQLQKANKIDYSLDDQAWVDVLVLFKERFGLQYNKDLLRSRYKSLEKQYHDTKDLLDRRGFWWDETQQMVTAYDDVWDAYIKERPDTEAYRTKSTPNYNDLCLIYGNSNSGERYNQSGQAVGCNGDANYNHSYHRRTDWTPPMDRYFIDLMLEQVRNGSMVNQKFSKLAWTDMVSKFRAQFGSQHDKDVLKSRFVNLRKRFNDMKTLLDQSGFTWDEMQQRITADGDLWDAHVKASSSHVLVQVRPDARSYRNRTLPNFNDLCLIYGNEDSLKREGSSNHSMDAEDDDPRVNVGDETQQTIFAEVDDVWDAYVKDHPYQPAYGNSILDYNDSTMIYGNGVADGRSSYLSTEMGKTGFDMTFGGLQSRTMDYETSIQRKKRKPTASSTSASKRVQRTIKEEVQEALDEKPQRVNGFVGNEEDKDCCSIERIVDALETVPDMNDELFLEASQILEDESKAKMFVAMDVTARQKWLFRKLRQSLIATAAKTPSCSSAAVTHSDGLFNYLYLHFCLFRQNPFLSLSSLSLILLLLFYILIKTAQDHFSLVTTKLVFALDLTPSMAAVTLLALGNGAPDVFASVAAVRTGQYRTGFGAILSAGTFVSAFVVGFVAIYAAPFPLKPAPFVRDVMFYLTAALFLFYVYLSAEIYLWQAVGFVGFYLFFVGLVFWMDLGMGGGGKESRVEAGSVGDIEIQRGLVAPDSRIGHVLESSEDRKGSFGVGRALGMISRAWELPVSFLLKLTIPQASPSEWSRFYMSANIALCPLALLYACNSFMPFNHPVVFLLSNTHLPLWLVILLASSSLALLHYAVEKDPPKTEQLPVLLIAFVMSVFWISTTAGELLNCLAALGTLLELPPALLGLTVLAWGNSVGDLVADVAVAKAGHPAMAMAGCFAGPMFNMLIGLGTALVIQTYDVYPEAYELQFHVGIVIAFVFLLLSLMGSLLVITWCRFRVPRFWGFCLVGLYVVFMAVSLVIAKFTGCSIISNPLQKQRPPPTPFLSFVSIRAELQSSTRMDPQGHNQPQSMGMVGSGAQLTYGSNPYQHNQMVGSPNPGSVAATVGAMQSASQSPGAQLAQHQLAYQHIHQQQQQQLQQQLQTFWANQYQEIDKVTDFKNHSLPLARIKKIMKADEDVRMISAEAPVIFARACEMFILELTLRSWNHTEENKRRTLQKNDIAAAITRTDIFDFLVDIVPREDLKDEVLASIPRGTVSVGGPADALPYCYMPPQHAPQVGDPGMIMGKPMMDPSLYAQQSHPYMTQPMWQQAPDQQQSPSDH</sequence>
<dbReference type="GO" id="GO:0006465">
    <property type="term" value="P:signal peptide processing"/>
    <property type="evidence" value="ECO:0007669"/>
    <property type="project" value="InterPro"/>
</dbReference>
<dbReference type="InterPro" id="IPR044880">
    <property type="entry name" value="NCX_ion-bd_dom_sf"/>
</dbReference>
<evidence type="ECO:0000256" key="5">
    <source>
        <dbReference type="ARBA" id="ARBA00009289"/>
    </source>
</evidence>
<evidence type="ECO:0000313" key="23">
    <source>
        <dbReference type="Proteomes" id="UP000290289"/>
    </source>
</evidence>
<dbReference type="STRING" id="3750.A0A498K6G6"/>
<dbReference type="InterPro" id="IPR007653">
    <property type="entry name" value="SPC3"/>
</dbReference>
<dbReference type="GO" id="GO:0005634">
    <property type="term" value="C:nucleus"/>
    <property type="evidence" value="ECO:0007669"/>
    <property type="project" value="UniProtKB-SubCell"/>
</dbReference>
<comment type="similarity">
    <text evidence="16">Belongs to the NFYC/HAP5 subunit family.</text>
</comment>
<dbReference type="GO" id="GO:0046982">
    <property type="term" value="F:protein heterodimerization activity"/>
    <property type="evidence" value="ECO:0007669"/>
    <property type="project" value="InterPro"/>
</dbReference>
<dbReference type="EMBL" id="RDQH01000330">
    <property type="protein sequence ID" value="RXI01874.1"/>
    <property type="molecule type" value="Genomic_DNA"/>
</dbReference>
<feature type="transmembrane region" description="Helical" evidence="18">
    <location>
        <begin position="1644"/>
        <end position="1664"/>
    </location>
</feature>
<dbReference type="Pfam" id="PF00125">
    <property type="entry name" value="Histone"/>
    <property type="match status" value="1"/>
</dbReference>
<dbReference type="Gene3D" id="3.50.50.60">
    <property type="entry name" value="FAD/NAD(P)-binding domain"/>
    <property type="match status" value="1"/>
</dbReference>
<keyword evidence="11" id="KW-0238">DNA-binding</keyword>
<feature type="domain" description="Core Histone H2A/H2B/H3" evidence="19">
    <location>
        <begin position="1796"/>
        <end position="1867"/>
    </location>
</feature>
<evidence type="ECO:0000256" key="1">
    <source>
        <dbReference type="ARBA" id="ARBA00004123"/>
    </source>
</evidence>
<evidence type="ECO:0000256" key="17">
    <source>
        <dbReference type="SAM" id="MobiDB-lite"/>
    </source>
</evidence>
<evidence type="ECO:0000256" key="8">
    <source>
        <dbReference type="ARBA" id="ARBA00022968"/>
    </source>
</evidence>
<feature type="transmembrane region" description="Helical" evidence="18">
    <location>
        <begin position="1338"/>
        <end position="1360"/>
    </location>
</feature>
<keyword evidence="13" id="KW-0010">Activator</keyword>
<evidence type="ECO:0000256" key="12">
    <source>
        <dbReference type="ARBA" id="ARBA00023136"/>
    </source>
</evidence>
<protein>
    <recommendedName>
        <fullName evidence="24">Myb/SANT-like domain-containing protein</fullName>
    </recommendedName>
</protein>
<dbReference type="PANTHER" id="PTHR46929">
    <property type="entry name" value="EXPRESSED PROTEIN"/>
    <property type="match status" value="1"/>
</dbReference>
<dbReference type="GO" id="GO:0007264">
    <property type="term" value="P:small GTPase-mediated signal transduction"/>
    <property type="evidence" value="ECO:0007669"/>
    <property type="project" value="InterPro"/>
</dbReference>
<comment type="subcellular location">
    <subcellularLocation>
        <location evidence="3">Endoplasmic reticulum membrane</location>
        <topology evidence="3">Single-pass type II membrane protein</topology>
    </subcellularLocation>
    <subcellularLocation>
        <location evidence="2">Membrane</location>
        <topology evidence="2">Multi-pass membrane protein</topology>
    </subcellularLocation>
    <subcellularLocation>
        <location evidence="1">Nucleus</location>
    </subcellularLocation>
</comment>
<feature type="compositionally biased region" description="Basic and acidic residues" evidence="17">
    <location>
        <begin position="1"/>
        <end position="10"/>
    </location>
</feature>
<evidence type="ECO:0000256" key="4">
    <source>
        <dbReference type="ARBA" id="ARBA00005593"/>
    </source>
</evidence>
<feature type="domain" description="Myb/SANT-like" evidence="21">
    <location>
        <begin position="829"/>
        <end position="922"/>
    </location>
</feature>
<feature type="transmembrane region" description="Helical" evidence="18">
    <location>
        <begin position="1313"/>
        <end position="1332"/>
    </location>
</feature>
<keyword evidence="12 18" id="KW-0472">Membrane</keyword>
<feature type="domain" description="Myb/SANT-like" evidence="21">
    <location>
        <begin position="347"/>
        <end position="424"/>
    </location>
</feature>
<feature type="transmembrane region" description="Helical" evidence="18">
    <location>
        <begin position="1279"/>
        <end position="1301"/>
    </location>
</feature>
<feature type="region of interest" description="Disordered" evidence="17">
    <location>
        <begin position="1"/>
        <end position="22"/>
    </location>
</feature>
<evidence type="ECO:0000256" key="16">
    <source>
        <dbReference type="ARBA" id="ARBA00038129"/>
    </source>
</evidence>
<proteinExistence type="inferred from homology"/>
<dbReference type="Gene3D" id="1.10.405.10">
    <property type="entry name" value="Guanine Nucleotide Dissociation Inhibitor, domain 1"/>
    <property type="match status" value="1"/>
</dbReference>
<feature type="domain" description="Sodium/calcium exchanger membrane region" evidence="20">
    <location>
        <begin position="1511"/>
        <end position="1661"/>
    </location>
</feature>
<feature type="domain" description="Sodium/calcium exchanger membrane region" evidence="20">
    <location>
        <begin position="1215"/>
        <end position="1357"/>
    </location>
</feature>
<dbReference type="GO" id="GO:0005787">
    <property type="term" value="C:signal peptidase complex"/>
    <property type="evidence" value="ECO:0007669"/>
    <property type="project" value="InterPro"/>
</dbReference>
<dbReference type="InterPro" id="IPR004837">
    <property type="entry name" value="NaCa_Exmemb"/>
</dbReference>
<accession>A0A498K6G6</accession>
<keyword evidence="15" id="KW-0539">Nucleus</keyword>
<evidence type="ECO:0000256" key="6">
    <source>
        <dbReference type="ARBA" id="ARBA00022692"/>
    </source>
</evidence>
<feature type="transmembrane region" description="Helical" evidence="18">
    <location>
        <begin position="1575"/>
        <end position="1598"/>
    </location>
</feature>
<dbReference type="InterPro" id="IPR009072">
    <property type="entry name" value="Histone-fold"/>
</dbReference>
<dbReference type="FunFam" id="1.10.20.10:FF:000006">
    <property type="entry name" value="Nuclear transcription factor Y subunit gamma"/>
    <property type="match status" value="1"/>
</dbReference>
<comment type="similarity">
    <text evidence="5">Belongs to the SPCS3 family.</text>
</comment>
<dbReference type="Pfam" id="PF00996">
    <property type="entry name" value="GDI"/>
    <property type="match status" value="1"/>
</dbReference>
<evidence type="ECO:0000256" key="10">
    <source>
        <dbReference type="ARBA" id="ARBA00023015"/>
    </source>
</evidence>
<dbReference type="Gene3D" id="1.10.20.10">
    <property type="entry name" value="Histone, subunit A"/>
    <property type="match status" value="1"/>
</dbReference>
<gene>
    <name evidence="22" type="ORF">DVH24_015223</name>
</gene>
<comment type="caution">
    <text evidence="22">The sequence shown here is derived from an EMBL/GenBank/DDBJ whole genome shotgun (WGS) entry which is preliminary data.</text>
</comment>
<dbReference type="GO" id="GO:0005092">
    <property type="term" value="F:GDP-dissociation inhibitor activity"/>
    <property type="evidence" value="ECO:0007669"/>
    <property type="project" value="InterPro"/>
</dbReference>
<evidence type="ECO:0000256" key="18">
    <source>
        <dbReference type="SAM" id="Phobius"/>
    </source>
</evidence>
<dbReference type="Pfam" id="PF12776">
    <property type="entry name" value="Myb_DNA-bind_3"/>
    <property type="match status" value="4"/>
</dbReference>
<dbReference type="Pfam" id="PF01699">
    <property type="entry name" value="Na_Ca_ex"/>
    <property type="match status" value="2"/>
</dbReference>
<feature type="transmembrane region" description="Helical" evidence="18">
    <location>
        <begin position="1510"/>
        <end position="1536"/>
    </location>
</feature>
<keyword evidence="6 18" id="KW-0812">Transmembrane</keyword>
<feature type="region of interest" description="Disordered" evidence="17">
    <location>
        <begin position="1064"/>
        <end position="1083"/>
    </location>
</feature>
<evidence type="ECO:0000256" key="7">
    <source>
        <dbReference type="ARBA" id="ARBA00022824"/>
    </source>
</evidence>
<dbReference type="GO" id="GO:0003677">
    <property type="term" value="F:DNA binding"/>
    <property type="evidence" value="ECO:0007669"/>
    <property type="project" value="UniProtKB-KW"/>
</dbReference>
<dbReference type="CDD" id="cd22908">
    <property type="entry name" value="HFD_NFYC-like"/>
    <property type="match status" value="1"/>
</dbReference>
<feature type="domain" description="Myb/SANT-like" evidence="21">
    <location>
        <begin position="495"/>
        <end position="587"/>
    </location>
</feature>